<evidence type="ECO:0000256" key="1">
    <source>
        <dbReference type="SAM" id="Phobius"/>
    </source>
</evidence>
<reference evidence="2 3" key="1">
    <citation type="submission" date="2019-05" db="EMBL/GenBank/DDBJ databases">
        <title>Emergence of the Ug99 lineage of the wheat stem rust pathogen through somatic hybridization.</title>
        <authorList>
            <person name="Li F."/>
            <person name="Upadhyaya N.M."/>
            <person name="Sperschneider J."/>
            <person name="Matny O."/>
            <person name="Nguyen-Phuc H."/>
            <person name="Mago R."/>
            <person name="Raley C."/>
            <person name="Miller M.E."/>
            <person name="Silverstein K.A.T."/>
            <person name="Henningsen E."/>
            <person name="Hirsch C.D."/>
            <person name="Visser B."/>
            <person name="Pretorius Z.A."/>
            <person name="Steffenson B.J."/>
            <person name="Schwessinger B."/>
            <person name="Dodds P.N."/>
            <person name="Figueroa M."/>
        </authorList>
    </citation>
    <scope>NUCLEOTIDE SEQUENCE [LARGE SCALE GENOMIC DNA]</scope>
    <source>
        <strain evidence="2">21-0</strain>
    </source>
</reference>
<dbReference type="EMBL" id="VSWC01000158">
    <property type="protein sequence ID" value="KAA1073727.1"/>
    <property type="molecule type" value="Genomic_DNA"/>
</dbReference>
<keyword evidence="3" id="KW-1185">Reference proteome</keyword>
<feature type="transmembrane region" description="Helical" evidence="1">
    <location>
        <begin position="20"/>
        <end position="42"/>
    </location>
</feature>
<comment type="caution">
    <text evidence="2">The sequence shown here is derived from an EMBL/GenBank/DDBJ whole genome shotgun (WGS) entry which is preliminary data.</text>
</comment>
<gene>
    <name evidence="2" type="ORF">PGT21_023627</name>
</gene>
<dbReference type="AlphaFoldDB" id="A0A5B0M947"/>
<organism evidence="2 3">
    <name type="scientific">Puccinia graminis f. sp. tritici</name>
    <dbReference type="NCBI Taxonomy" id="56615"/>
    <lineage>
        <taxon>Eukaryota</taxon>
        <taxon>Fungi</taxon>
        <taxon>Dikarya</taxon>
        <taxon>Basidiomycota</taxon>
        <taxon>Pucciniomycotina</taxon>
        <taxon>Pucciniomycetes</taxon>
        <taxon>Pucciniales</taxon>
        <taxon>Pucciniaceae</taxon>
        <taxon>Puccinia</taxon>
    </lineage>
</organism>
<keyword evidence="1" id="KW-1133">Transmembrane helix</keyword>
<accession>A0A5B0M947</accession>
<name>A0A5B0M947_PUCGR</name>
<evidence type="ECO:0000313" key="2">
    <source>
        <dbReference type="EMBL" id="KAA1073727.1"/>
    </source>
</evidence>
<sequence length="89" mass="9956">MGQTLDPFWASCCGIGDTQIVFHSSFFFLILIQLIPFCLIITNHRCASTCLSLDSSVSVYSQLLVVHKVCLNLSPSMYSQLLVVHKLVY</sequence>
<dbReference type="Proteomes" id="UP000324748">
    <property type="component" value="Unassembled WGS sequence"/>
</dbReference>
<evidence type="ECO:0000313" key="3">
    <source>
        <dbReference type="Proteomes" id="UP000324748"/>
    </source>
</evidence>
<protein>
    <submittedName>
        <fullName evidence="2">Uncharacterized protein</fullName>
    </submittedName>
</protein>
<proteinExistence type="predicted"/>
<keyword evidence="1" id="KW-0472">Membrane</keyword>
<keyword evidence="1" id="KW-0812">Transmembrane</keyword>